<feature type="region of interest" description="Disordered" evidence="1">
    <location>
        <begin position="149"/>
        <end position="185"/>
    </location>
</feature>
<evidence type="ECO:0000256" key="1">
    <source>
        <dbReference type="SAM" id="MobiDB-lite"/>
    </source>
</evidence>
<dbReference type="Proteomes" id="UP001476798">
    <property type="component" value="Unassembled WGS sequence"/>
</dbReference>
<evidence type="ECO:0000313" key="2">
    <source>
        <dbReference type="EMBL" id="MEQ2166830.1"/>
    </source>
</evidence>
<organism evidence="2 3">
    <name type="scientific">Goodea atripinnis</name>
    <dbReference type="NCBI Taxonomy" id="208336"/>
    <lineage>
        <taxon>Eukaryota</taxon>
        <taxon>Metazoa</taxon>
        <taxon>Chordata</taxon>
        <taxon>Craniata</taxon>
        <taxon>Vertebrata</taxon>
        <taxon>Euteleostomi</taxon>
        <taxon>Actinopterygii</taxon>
        <taxon>Neopterygii</taxon>
        <taxon>Teleostei</taxon>
        <taxon>Neoteleostei</taxon>
        <taxon>Acanthomorphata</taxon>
        <taxon>Ovalentaria</taxon>
        <taxon>Atherinomorphae</taxon>
        <taxon>Cyprinodontiformes</taxon>
        <taxon>Goodeidae</taxon>
        <taxon>Goodea</taxon>
    </lineage>
</organism>
<dbReference type="EMBL" id="JAHRIO010025936">
    <property type="protein sequence ID" value="MEQ2166830.1"/>
    <property type="molecule type" value="Genomic_DNA"/>
</dbReference>
<sequence length="185" mass="20921">MGEGETDNLPGCFFFFAITKYSCFQRFRDGHKSCLSRNFRFFVLMVTFFTKSRFLQKWKNLRHSAGLQEPQMAYGGFRLVIPHLGQNHLSTIPLLPSCMYSGHIHAFVCHFASYTPATYGPRRRMTGERFGSLVQAAESGAEKLASCVQSTAEEPTSNSRARHRQHCKRDVSSPQGNGRRLGSCL</sequence>
<evidence type="ECO:0000313" key="3">
    <source>
        <dbReference type="Proteomes" id="UP001476798"/>
    </source>
</evidence>
<comment type="caution">
    <text evidence="2">The sequence shown here is derived from an EMBL/GenBank/DDBJ whole genome shotgun (WGS) entry which is preliminary data.</text>
</comment>
<gene>
    <name evidence="2" type="ORF">GOODEAATRI_032310</name>
</gene>
<name>A0ABV0N688_9TELE</name>
<proteinExistence type="predicted"/>
<feature type="compositionally biased region" description="Polar residues" evidence="1">
    <location>
        <begin position="149"/>
        <end position="159"/>
    </location>
</feature>
<protein>
    <submittedName>
        <fullName evidence="2">Uncharacterized protein</fullName>
    </submittedName>
</protein>
<accession>A0ABV0N688</accession>
<reference evidence="2 3" key="1">
    <citation type="submission" date="2021-06" db="EMBL/GenBank/DDBJ databases">
        <authorList>
            <person name="Palmer J.M."/>
        </authorList>
    </citation>
    <scope>NUCLEOTIDE SEQUENCE [LARGE SCALE GENOMIC DNA]</scope>
    <source>
        <strain evidence="2 3">GA_2019</strain>
        <tissue evidence="2">Muscle</tissue>
    </source>
</reference>
<keyword evidence="3" id="KW-1185">Reference proteome</keyword>